<dbReference type="AlphaFoldDB" id="A0A9P5AU80"/>
<dbReference type="OrthoDB" id="5275938at2759"/>
<reference evidence="2" key="1">
    <citation type="journal article" date="2017" name="Mycologia">
        <title>Fusarium algeriense, sp. nov., a novel toxigenic crown rot pathogen of durum wheat from Algeria is nested in the Fusarium burgessii species complex.</title>
        <authorList>
            <person name="Laraba I."/>
            <person name="Keddad A."/>
            <person name="Boureghda H."/>
            <person name="Abdallah N."/>
            <person name="Vaughan M.M."/>
            <person name="Proctor R.H."/>
            <person name="Busman M."/>
            <person name="O'Donnell K."/>
        </authorList>
    </citation>
    <scope>NUCLEOTIDE SEQUENCE</scope>
    <source>
        <strain evidence="2">NRRL 25174</strain>
    </source>
</reference>
<accession>A0A9P5AU80</accession>
<sequence length="260" mass="29888">MSSSKSDSESSPRQPNSGQSTPDHPGGDLVKRTPLKDYDIICDGDLVLIVGQDRRRIRITIQAARTTSSVLSNLLDESNSTGTNNAGEAVELKLSLDDAMAALNAFASLYPGNPYVNDLTPEEIYDMVVFGRKYEMLEEFKRVAFQWFYATREEVNSGPVYQVCDLEDCWYLLMVARYMDMESEFGKLSERLIRAKVGYINERLQRRPPRYGDYDPDPEATIYWAIRRARQSFGLFQAQHTRCRWTGRTEFVWDYGSFYL</sequence>
<feature type="compositionally biased region" description="Basic and acidic residues" evidence="1">
    <location>
        <begin position="1"/>
        <end position="10"/>
    </location>
</feature>
<evidence type="ECO:0000313" key="3">
    <source>
        <dbReference type="Proteomes" id="UP000730481"/>
    </source>
</evidence>
<dbReference type="EMBL" id="PVQB02000073">
    <property type="protein sequence ID" value="KAF4343912.1"/>
    <property type="molecule type" value="Genomic_DNA"/>
</dbReference>
<organism evidence="2 3">
    <name type="scientific">Fusarium beomiforme</name>
    <dbReference type="NCBI Taxonomy" id="44412"/>
    <lineage>
        <taxon>Eukaryota</taxon>
        <taxon>Fungi</taxon>
        <taxon>Dikarya</taxon>
        <taxon>Ascomycota</taxon>
        <taxon>Pezizomycotina</taxon>
        <taxon>Sordariomycetes</taxon>
        <taxon>Hypocreomycetidae</taxon>
        <taxon>Hypocreales</taxon>
        <taxon>Nectriaceae</taxon>
        <taxon>Fusarium</taxon>
        <taxon>Fusarium burgessii species complex</taxon>
    </lineage>
</organism>
<evidence type="ECO:0000256" key="1">
    <source>
        <dbReference type="SAM" id="MobiDB-lite"/>
    </source>
</evidence>
<proteinExistence type="predicted"/>
<evidence type="ECO:0000313" key="2">
    <source>
        <dbReference type="EMBL" id="KAF4343912.1"/>
    </source>
</evidence>
<evidence type="ECO:0008006" key="4">
    <source>
        <dbReference type="Google" id="ProtNLM"/>
    </source>
</evidence>
<feature type="region of interest" description="Disordered" evidence="1">
    <location>
        <begin position="1"/>
        <end position="30"/>
    </location>
</feature>
<protein>
    <recommendedName>
        <fullName evidence="4">BTB domain-containing protein</fullName>
    </recommendedName>
</protein>
<feature type="compositionally biased region" description="Polar residues" evidence="1">
    <location>
        <begin position="12"/>
        <end position="22"/>
    </location>
</feature>
<dbReference type="Proteomes" id="UP000730481">
    <property type="component" value="Unassembled WGS sequence"/>
</dbReference>
<keyword evidence="3" id="KW-1185">Reference proteome</keyword>
<gene>
    <name evidence="2" type="ORF">FBEOM_2147</name>
</gene>
<name>A0A9P5AU80_9HYPO</name>
<comment type="caution">
    <text evidence="2">The sequence shown here is derived from an EMBL/GenBank/DDBJ whole genome shotgun (WGS) entry which is preliminary data.</text>
</comment>
<reference evidence="2" key="2">
    <citation type="submission" date="2020-02" db="EMBL/GenBank/DDBJ databases">
        <title>Identification and distribution of gene clusters putatively required for synthesis of sphingolipid metabolism inhibitors in phylogenetically diverse species of the filamentous fungus Fusarium.</title>
        <authorList>
            <person name="Kim H.-S."/>
            <person name="Busman M."/>
            <person name="Brown D.W."/>
            <person name="Divon H."/>
            <person name="Uhlig S."/>
            <person name="Proctor R.H."/>
        </authorList>
    </citation>
    <scope>NUCLEOTIDE SEQUENCE</scope>
    <source>
        <strain evidence="2">NRRL 25174</strain>
    </source>
</reference>